<dbReference type="RefSeq" id="WP_011108038.1">
    <property type="nucleotide sequence ID" value="NZ_BAABZI010000003.1"/>
</dbReference>
<dbReference type="InterPro" id="IPR002559">
    <property type="entry name" value="Transposase_11"/>
</dbReference>
<dbReference type="EMBL" id="CP083681">
    <property type="protein sequence ID" value="UYU70581.1"/>
    <property type="molecule type" value="Genomic_DNA"/>
</dbReference>
<organism evidence="5 8">
    <name type="scientific">Bacteroides thetaiotaomicron</name>
    <dbReference type="NCBI Taxonomy" id="818"/>
    <lineage>
        <taxon>Bacteria</taxon>
        <taxon>Pseudomonadati</taxon>
        <taxon>Bacteroidota</taxon>
        <taxon>Bacteroidia</taxon>
        <taxon>Bacteroidales</taxon>
        <taxon>Bacteroidaceae</taxon>
        <taxon>Bacteroides</taxon>
    </lineage>
</organism>
<name>A0A0P0FTK4_BACT4</name>
<dbReference type="InterPro" id="IPR051698">
    <property type="entry name" value="Transposase_11-like"/>
</dbReference>
<reference evidence="6 11" key="3">
    <citation type="submission" date="2021-06" db="EMBL/GenBank/DDBJ databases">
        <title>Interrogation of the integrated mobile genetic elements in gut-associated Bacteroides with a consensus prediction approach.</title>
        <authorList>
            <person name="Campbell D.E."/>
            <person name="Leigh J.R."/>
            <person name="Kim T."/>
            <person name="England W."/>
            <person name="Whitaker R.J."/>
            <person name="Degnan P.H."/>
        </authorList>
    </citation>
    <scope>NUCLEOTIDE SEQUENCE [LARGE SCALE GENOMIC DNA]</scope>
    <source>
        <strain evidence="7">VPI-BTDOT2</strain>
        <strain evidence="6 11">WAL8669</strain>
    </source>
</reference>
<proteinExistence type="predicted"/>
<evidence type="ECO:0000313" key="4">
    <source>
        <dbReference type="EMBL" id="KAB4469015.1"/>
    </source>
</evidence>
<dbReference type="NCBIfam" id="NF033564">
    <property type="entry name" value="transpos_ISAs1"/>
    <property type="match status" value="1"/>
</dbReference>
<dbReference type="InterPro" id="IPR047647">
    <property type="entry name" value="ISAs1_transpos"/>
</dbReference>
<accession>A0A0P0FTK4</accession>
<evidence type="ECO:0000313" key="9">
    <source>
        <dbReference type="Proteomes" id="UP000436858"/>
    </source>
</evidence>
<dbReference type="InterPro" id="IPR032806">
    <property type="entry name" value="YbfD_N"/>
</dbReference>
<dbReference type="PANTHER" id="PTHR30298:SF0">
    <property type="entry name" value="PROTEIN YBFL-RELATED"/>
    <property type="match status" value="1"/>
</dbReference>
<reference evidence="9 10" key="2">
    <citation type="journal article" date="2019" name="Nat. Med.">
        <title>A library of human gut bacterial isolates paired with longitudinal multiomics data enables mechanistic microbiome research.</title>
        <authorList>
            <person name="Poyet M."/>
            <person name="Groussin M."/>
            <person name="Gibbons S.M."/>
            <person name="Avila-Pacheco J."/>
            <person name="Jiang X."/>
            <person name="Kearney S.M."/>
            <person name="Perrotta A.R."/>
            <person name="Berdy B."/>
            <person name="Zhao S."/>
            <person name="Lieberman T.D."/>
            <person name="Swanson P.K."/>
            <person name="Smith M."/>
            <person name="Roesemann S."/>
            <person name="Alexander J.E."/>
            <person name="Rich S.A."/>
            <person name="Livny J."/>
            <person name="Vlamakis H."/>
            <person name="Clish C."/>
            <person name="Bullock K."/>
            <person name="Deik A."/>
            <person name="Scott J."/>
            <person name="Pierce K.A."/>
            <person name="Xavier R.J."/>
            <person name="Alm E.J."/>
        </authorList>
    </citation>
    <scope>NUCLEOTIDE SEQUENCE [LARGE SCALE GENOMIC DNA]</scope>
    <source>
        <strain evidence="3 10">BIOML-A156</strain>
        <strain evidence="4 9">BIOML-A162</strain>
    </source>
</reference>
<evidence type="ECO:0000259" key="1">
    <source>
        <dbReference type="Pfam" id="PF01609"/>
    </source>
</evidence>
<dbReference type="Proteomes" id="UP000283616">
    <property type="component" value="Unassembled WGS sequence"/>
</dbReference>
<dbReference type="EMBL" id="CP083680">
    <property type="protein sequence ID" value="UYU67906.1"/>
    <property type="molecule type" value="Genomic_DNA"/>
</dbReference>
<evidence type="ECO:0000313" key="8">
    <source>
        <dbReference type="Proteomes" id="UP000283616"/>
    </source>
</evidence>
<dbReference type="KEGG" id="btho:Btheta7330_03399"/>
<protein>
    <submittedName>
        <fullName evidence="5">ISAs1-like element ISBthe4 family transposase</fullName>
    </submittedName>
</protein>
<evidence type="ECO:0000259" key="2">
    <source>
        <dbReference type="Pfam" id="PF13808"/>
    </source>
</evidence>
<sequence length="397" mass="45644">MKQETKRRIEISNLHEFADSLILIDNRIERCKKHQASTIVLIAISAVICGADTWNSIEDFGKSKESFFAAKLSNFNGIPSHDTFNRFFSALDPLKFEESYRQWVQSILKCYSGHIAIDGKTIRGAYESEEDKRRRKQGVLPDSNTGKYKLHVISAFATELGISLGQLCTQEKENEIVVIPELLDMLCIKDCIITIDALGCQRTIAEKVIKGEGDYIFIVKDNQPKLKETVLSATESIVSKGTTVRFDKYETHEEGHGRNESRICYCCNDPGFLGADIRKKWKNIRSFGYIENTRNTNKGTTVEKRCFISSLEPDAQKILKNSREHWEIENNLHWQLDVNFHEDNTRRRNISALNFSVLAKIALATLRNNKREIPINRKRLIAGWDNEFLWELILHDL</sequence>
<dbReference type="Proteomes" id="UP000488521">
    <property type="component" value="Unassembled WGS sequence"/>
</dbReference>
<evidence type="ECO:0000313" key="3">
    <source>
        <dbReference type="EMBL" id="KAB4468258.1"/>
    </source>
</evidence>
<dbReference type="EMBL" id="WCRS01000046">
    <property type="protein sequence ID" value="KAB4468258.1"/>
    <property type="molecule type" value="Genomic_DNA"/>
</dbReference>
<dbReference type="Proteomes" id="UP001156216">
    <property type="component" value="Chromosome"/>
</dbReference>
<dbReference type="Proteomes" id="UP000436858">
    <property type="component" value="Unassembled WGS sequence"/>
</dbReference>
<dbReference type="GO" id="GO:0006313">
    <property type="term" value="P:DNA transposition"/>
    <property type="evidence" value="ECO:0007669"/>
    <property type="project" value="InterPro"/>
</dbReference>
<dbReference type="AlphaFoldDB" id="A0A0P0FTK4"/>
<dbReference type="OMA" id="HYIVIVK"/>
<gene>
    <name evidence="5" type="ORF">DW011_26515</name>
    <name evidence="3" type="ORF">GAN59_24105</name>
    <name evidence="4" type="ORF">GAN91_27695</name>
    <name evidence="7" type="ORF">KQP59_20245</name>
    <name evidence="6" type="ORF">KQP68_06420</name>
</gene>
<evidence type="ECO:0000313" key="10">
    <source>
        <dbReference type="Proteomes" id="UP000488521"/>
    </source>
</evidence>
<dbReference type="GO" id="GO:0004803">
    <property type="term" value="F:transposase activity"/>
    <property type="evidence" value="ECO:0007669"/>
    <property type="project" value="InterPro"/>
</dbReference>
<dbReference type="KEGG" id="btho:Btheta7330_04629"/>
<dbReference type="Pfam" id="PF01609">
    <property type="entry name" value="DDE_Tnp_1"/>
    <property type="match status" value="1"/>
</dbReference>
<dbReference type="Proteomes" id="UP001156218">
    <property type="component" value="Chromosome"/>
</dbReference>
<evidence type="ECO:0000313" key="6">
    <source>
        <dbReference type="EMBL" id="UYU67906.1"/>
    </source>
</evidence>
<evidence type="ECO:0000313" key="11">
    <source>
        <dbReference type="Proteomes" id="UP001156218"/>
    </source>
</evidence>
<reference evidence="5 8" key="1">
    <citation type="submission" date="2018-08" db="EMBL/GenBank/DDBJ databases">
        <title>A genome reference for cultivated species of the human gut microbiota.</title>
        <authorList>
            <person name="Zou Y."/>
            <person name="Xue W."/>
            <person name="Luo G."/>
        </authorList>
    </citation>
    <scope>NUCLEOTIDE SEQUENCE [LARGE SCALE GENOMIC DNA]</scope>
    <source>
        <strain evidence="5 8">AF37-12</strain>
    </source>
</reference>
<evidence type="ECO:0000313" key="5">
    <source>
        <dbReference type="EMBL" id="RHL51301.1"/>
    </source>
</evidence>
<dbReference type="GeneID" id="60927881"/>
<dbReference type="PANTHER" id="PTHR30298">
    <property type="entry name" value="H REPEAT-ASSOCIATED PREDICTED TRANSPOSASE"/>
    <property type="match status" value="1"/>
</dbReference>
<dbReference type="Pfam" id="PF13808">
    <property type="entry name" value="DDE_Tnp_1_assoc"/>
    <property type="match status" value="1"/>
</dbReference>
<evidence type="ECO:0000313" key="7">
    <source>
        <dbReference type="EMBL" id="UYU70581.1"/>
    </source>
</evidence>
<dbReference type="EMBL" id="WCRY01000062">
    <property type="protein sequence ID" value="KAB4469015.1"/>
    <property type="molecule type" value="Genomic_DNA"/>
</dbReference>
<dbReference type="GO" id="GO:0003677">
    <property type="term" value="F:DNA binding"/>
    <property type="evidence" value="ECO:0007669"/>
    <property type="project" value="InterPro"/>
</dbReference>
<dbReference type="EMBL" id="QROV01000086">
    <property type="protein sequence ID" value="RHL51301.1"/>
    <property type="molecule type" value="Genomic_DNA"/>
</dbReference>
<feature type="domain" description="H repeat-associated protein N-terminal" evidence="2">
    <location>
        <begin position="23"/>
        <end position="104"/>
    </location>
</feature>
<feature type="domain" description="Transposase IS4-like" evidence="1">
    <location>
        <begin position="114"/>
        <end position="358"/>
    </location>
</feature>